<keyword evidence="3" id="KW-1185">Reference proteome</keyword>
<feature type="compositionally biased region" description="Basic and acidic residues" evidence="1">
    <location>
        <begin position="280"/>
        <end position="317"/>
    </location>
</feature>
<feature type="region of interest" description="Disordered" evidence="1">
    <location>
        <begin position="222"/>
        <end position="317"/>
    </location>
</feature>
<evidence type="ECO:0000313" key="2">
    <source>
        <dbReference type="EMBL" id="SHE69277.1"/>
    </source>
</evidence>
<proteinExistence type="predicted"/>
<gene>
    <name evidence="2" type="ORF">SAMN05444392_102399</name>
</gene>
<evidence type="ECO:0000256" key="1">
    <source>
        <dbReference type="SAM" id="MobiDB-lite"/>
    </source>
</evidence>
<dbReference type="Proteomes" id="UP000184476">
    <property type="component" value="Unassembled WGS sequence"/>
</dbReference>
<sequence length="317" mass="35381">MYAALEQVNSLFNSIHQLLTDQPNNPQLRQMVVGLINWLDALKNEMPDELSATSHIAHIADELRVLNRTQQSNQPATEENSRGTVVFPMQPSAGVFKGNDPMGRDYTALLEEADKNDNSRPTSEVELHLGRLHDDREITVTGHTVQRSSVQGISPDPEAEAFIKGVYARREDPSSEHTFYGVPEEKPLWVEETNPYGNVRNLPLPTQEQVDRWKQDVPSVQHPTGAYPLPVQPSERYSAGDEGHHGCPPHAPNPGEYFRGTFPRRIHVQTSAEDTLPDQPKSEDTVPDGPKDRNGHPVPEKGDVCVSPRRDDYPGSD</sequence>
<reference evidence="2 3" key="1">
    <citation type="submission" date="2016-11" db="EMBL/GenBank/DDBJ databases">
        <authorList>
            <person name="Jaros S."/>
            <person name="Januszkiewicz K."/>
            <person name="Wedrychowicz H."/>
        </authorList>
    </citation>
    <scope>NUCLEOTIDE SEQUENCE [LARGE SCALE GENOMIC DNA]</scope>
    <source>
        <strain evidence="2 3">DSM 44666</strain>
    </source>
</reference>
<name>A0A1M4VK74_9BACL</name>
<accession>A0A1M4VK74</accession>
<dbReference type="EMBL" id="FQVL01000002">
    <property type="protein sequence ID" value="SHE69277.1"/>
    <property type="molecule type" value="Genomic_DNA"/>
</dbReference>
<feature type="region of interest" description="Disordered" evidence="1">
    <location>
        <begin position="71"/>
        <end position="100"/>
    </location>
</feature>
<dbReference type="AlphaFoldDB" id="A0A1M4VK74"/>
<dbReference type="RefSeq" id="WP_073153976.1">
    <property type="nucleotide sequence ID" value="NZ_FQVL01000002.1"/>
</dbReference>
<evidence type="ECO:0000313" key="3">
    <source>
        <dbReference type="Proteomes" id="UP000184476"/>
    </source>
</evidence>
<protein>
    <submittedName>
        <fullName evidence="2">Uncharacterized protein</fullName>
    </submittedName>
</protein>
<organism evidence="2 3">
    <name type="scientific">Seinonella peptonophila</name>
    <dbReference type="NCBI Taxonomy" id="112248"/>
    <lineage>
        <taxon>Bacteria</taxon>
        <taxon>Bacillati</taxon>
        <taxon>Bacillota</taxon>
        <taxon>Bacilli</taxon>
        <taxon>Bacillales</taxon>
        <taxon>Thermoactinomycetaceae</taxon>
        <taxon>Seinonella</taxon>
    </lineage>
</organism>